<feature type="region of interest" description="Disordered" evidence="1">
    <location>
        <begin position="139"/>
        <end position="171"/>
    </location>
</feature>
<dbReference type="Proteomes" id="UP001232755">
    <property type="component" value="Unassembled WGS sequence"/>
</dbReference>
<reference evidence="3 4" key="1">
    <citation type="submission" date="2023-07" db="EMBL/GenBank/DDBJ databases">
        <title>Comparative genomics of wheat-associated soil bacteria to identify genetic determinants of phenazine resistance.</title>
        <authorList>
            <person name="Mouncey N."/>
        </authorList>
    </citation>
    <scope>NUCLEOTIDE SEQUENCE [LARGE SCALE GENOMIC DNA]</scope>
    <source>
        <strain evidence="3 4">B3I12</strain>
    </source>
</reference>
<keyword evidence="2" id="KW-0812">Transmembrane</keyword>
<protein>
    <recommendedName>
        <fullName evidence="5">Secreted protein</fullName>
    </recommendedName>
</protein>
<evidence type="ECO:0000256" key="1">
    <source>
        <dbReference type="SAM" id="MobiDB-lite"/>
    </source>
</evidence>
<gene>
    <name evidence="3" type="ORF">QF034_003553</name>
</gene>
<evidence type="ECO:0000313" key="4">
    <source>
        <dbReference type="Proteomes" id="UP001232755"/>
    </source>
</evidence>
<sequence length="171" mass="18490">MGRRPQVQTGTTGGCLFNGCIALCVLLLVTVVSAWIWLATQPERDEAEARADLRANVEEGRQRLSRAAADGVLQDAEIAQLFPLAKPAEGLVDIKRQGESTTVIAEMLGLGPTRTYIFVYETTVEGCYAFHIPPRARGAPRVSVRQLPDETCTARAASSPPPSRSTRKVPS</sequence>
<comment type="caution">
    <text evidence="3">The sequence shown here is derived from an EMBL/GenBank/DDBJ whole genome shotgun (WGS) entry which is preliminary data.</text>
</comment>
<proteinExistence type="predicted"/>
<dbReference type="EMBL" id="JAUSYP010000001">
    <property type="protein sequence ID" value="MDQ0749322.1"/>
    <property type="molecule type" value="Genomic_DNA"/>
</dbReference>
<dbReference type="PROSITE" id="PS51257">
    <property type="entry name" value="PROKAR_LIPOPROTEIN"/>
    <property type="match status" value="1"/>
</dbReference>
<feature type="transmembrane region" description="Helical" evidence="2">
    <location>
        <begin position="12"/>
        <end position="38"/>
    </location>
</feature>
<keyword evidence="2" id="KW-1133">Transmembrane helix</keyword>
<evidence type="ECO:0000256" key="2">
    <source>
        <dbReference type="SAM" id="Phobius"/>
    </source>
</evidence>
<evidence type="ECO:0008006" key="5">
    <source>
        <dbReference type="Google" id="ProtNLM"/>
    </source>
</evidence>
<keyword evidence="2" id="KW-0472">Membrane</keyword>
<name>A0ABU0QSF0_9ACTN</name>
<keyword evidence="4" id="KW-1185">Reference proteome</keyword>
<organism evidence="3 4">
    <name type="scientific">Streptomyces africanus</name>
    <dbReference type="NCBI Taxonomy" id="231024"/>
    <lineage>
        <taxon>Bacteria</taxon>
        <taxon>Bacillati</taxon>
        <taxon>Actinomycetota</taxon>
        <taxon>Actinomycetes</taxon>
        <taxon>Kitasatosporales</taxon>
        <taxon>Streptomycetaceae</taxon>
        <taxon>Streptomyces</taxon>
    </lineage>
</organism>
<accession>A0ABU0QSF0</accession>
<evidence type="ECO:0000313" key="3">
    <source>
        <dbReference type="EMBL" id="MDQ0749322.1"/>
    </source>
</evidence>